<dbReference type="InterPro" id="IPR020568">
    <property type="entry name" value="Ribosomal_Su5_D2-typ_SF"/>
</dbReference>
<dbReference type="InterPro" id="IPR038973">
    <property type="entry name" value="MutL/Mlh/Pms-like"/>
</dbReference>
<dbReference type="InterPro" id="IPR042120">
    <property type="entry name" value="MutL_C_dimsub"/>
</dbReference>
<evidence type="ECO:0000256" key="2">
    <source>
        <dbReference type="ARBA" id="ARBA00022763"/>
    </source>
</evidence>
<dbReference type="Pfam" id="PF13589">
    <property type="entry name" value="HATPase_c_3"/>
    <property type="match status" value="1"/>
</dbReference>
<dbReference type="FunFam" id="3.30.565.10:FF:000017">
    <property type="entry name" value="PMS1 homolog 1, mismatch repair system component"/>
    <property type="match status" value="1"/>
</dbReference>
<dbReference type="FunCoup" id="E3LPL7">
    <property type="interactions" value="2706"/>
</dbReference>
<dbReference type="GO" id="GO:0006298">
    <property type="term" value="P:mismatch repair"/>
    <property type="evidence" value="ECO:0007669"/>
    <property type="project" value="InterPro"/>
</dbReference>
<dbReference type="GO" id="GO:0032389">
    <property type="term" value="C:MutLalpha complex"/>
    <property type="evidence" value="ECO:0007669"/>
    <property type="project" value="TreeGrafter"/>
</dbReference>
<dbReference type="PANTHER" id="PTHR10073">
    <property type="entry name" value="DNA MISMATCH REPAIR PROTEIN MLH, PMS, MUTL"/>
    <property type="match status" value="1"/>
</dbReference>
<dbReference type="SUPFAM" id="SSF118116">
    <property type="entry name" value="DNA mismatch repair protein MutL"/>
    <property type="match status" value="1"/>
</dbReference>
<dbReference type="InterPro" id="IPR014790">
    <property type="entry name" value="MutL_C"/>
</dbReference>
<dbReference type="eggNOG" id="KOG1978">
    <property type="taxonomic scope" value="Eukaryota"/>
</dbReference>
<dbReference type="SMART" id="SM01340">
    <property type="entry name" value="DNA_mis_repair"/>
    <property type="match status" value="1"/>
</dbReference>
<accession>E3LPL7</accession>
<dbReference type="Pfam" id="PF08676">
    <property type="entry name" value="MutL_C"/>
    <property type="match status" value="1"/>
</dbReference>
<dbReference type="Gene3D" id="3.30.1540.20">
    <property type="entry name" value="MutL, C-terminal domain, dimerisation subdomain"/>
    <property type="match status" value="1"/>
</dbReference>
<dbReference type="PANTHER" id="PTHR10073:SF52">
    <property type="entry name" value="MISMATCH REPAIR ENDONUCLEASE PMS2"/>
    <property type="match status" value="1"/>
</dbReference>
<evidence type="ECO:0000313" key="5">
    <source>
        <dbReference type="EMBL" id="EFP05383.1"/>
    </source>
</evidence>
<dbReference type="OMA" id="MRPRRMP"/>
<dbReference type="AlphaFoldDB" id="E3LPL7"/>
<keyword evidence="6" id="KW-1185">Reference proteome</keyword>
<dbReference type="GO" id="GO:0016887">
    <property type="term" value="F:ATP hydrolysis activity"/>
    <property type="evidence" value="ECO:0007669"/>
    <property type="project" value="InterPro"/>
</dbReference>
<dbReference type="InterPro" id="IPR014721">
    <property type="entry name" value="Ribsml_uS5_D2-typ_fold_subgr"/>
</dbReference>
<protein>
    <submittedName>
        <fullName evidence="5">CRE-PMS-2 protein</fullName>
    </submittedName>
</protein>
<organism evidence="6">
    <name type="scientific">Caenorhabditis remanei</name>
    <name type="common">Caenorhabditis vulgaris</name>
    <dbReference type="NCBI Taxonomy" id="31234"/>
    <lineage>
        <taxon>Eukaryota</taxon>
        <taxon>Metazoa</taxon>
        <taxon>Ecdysozoa</taxon>
        <taxon>Nematoda</taxon>
        <taxon>Chromadorea</taxon>
        <taxon>Rhabditida</taxon>
        <taxon>Rhabditina</taxon>
        <taxon>Rhabditomorpha</taxon>
        <taxon>Rhabditoidea</taxon>
        <taxon>Rhabditidae</taxon>
        <taxon>Peloderinae</taxon>
        <taxon>Caenorhabditis</taxon>
    </lineage>
</organism>
<name>E3LPL7_CAERE</name>
<evidence type="ECO:0000259" key="3">
    <source>
        <dbReference type="SMART" id="SM00853"/>
    </source>
</evidence>
<dbReference type="HOGENOM" id="CLU_004131_0_2_1"/>
<dbReference type="InterPro" id="IPR014762">
    <property type="entry name" value="DNA_mismatch_repair_CS"/>
</dbReference>
<dbReference type="NCBIfam" id="TIGR00585">
    <property type="entry name" value="mutl"/>
    <property type="match status" value="1"/>
</dbReference>
<dbReference type="SUPFAM" id="SSF54211">
    <property type="entry name" value="Ribosomal protein S5 domain 2-like"/>
    <property type="match status" value="1"/>
</dbReference>
<dbReference type="SMART" id="SM00853">
    <property type="entry name" value="MutL_C"/>
    <property type="match status" value="1"/>
</dbReference>
<evidence type="ECO:0000259" key="4">
    <source>
        <dbReference type="SMART" id="SM01340"/>
    </source>
</evidence>
<keyword evidence="2" id="KW-0227">DNA damage</keyword>
<dbReference type="GO" id="GO:0005524">
    <property type="term" value="F:ATP binding"/>
    <property type="evidence" value="ECO:0007669"/>
    <property type="project" value="InterPro"/>
</dbReference>
<dbReference type="Gene3D" id="3.30.1370.100">
    <property type="entry name" value="MutL, C-terminal domain, regulatory subdomain"/>
    <property type="match status" value="1"/>
</dbReference>
<dbReference type="InParanoid" id="E3LPL7"/>
<dbReference type="Gene3D" id="3.30.565.10">
    <property type="entry name" value="Histidine kinase-like ATPase, C-terminal domain"/>
    <property type="match status" value="1"/>
</dbReference>
<feature type="domain" description="DNA mismatch repair protein S5" evidence="4">
    <location>
        <begin position="233"/>
        <end position="373"/>
    </location>
</feature>
<evidence type="ECO:0000313" key="6">
    <source>
        <dbReference type="Proteomes" id="UP000008281"/>
    </source>
</evidence>
<dbReference type="InterPro" id="IPR002099">
    <property type="entry name" value="MutL/Mlh/PMS"/>
</dbReference>
<dbReference type="InterPro" id="IPR042121">
    <property type="entry name" value="MutL_C_regsub"/>
</dbReference>
<dbReference type="PROSITE" id="PS00058">
    <property type="entry name" value="DNA_MISMATCH_REPAIR_1"/>
    <property type="match status" value="1"/>
</dbReference>
<dbReference type="FunFam" id="3.30.1370.100:FF:000001">
    <property type="entry name" value="Mismatch repair endonuclease pms1, putative"/>
    <property type="match status" value="1"/>
</dbReference>
<dbReference type="CDD" id="cd03484">
    <property type="entry name" value="MutL_Trans_hPMS_2_like"/>
    <property type="match status" value="1"/>
</dbReference>
<reference evidence="5" key="1">
    <citation type="submission" date="2007-07" db="EMBL/GenBank/DDBJ databases">
        <title>PCAP assembly of the Caenorhabditis remanei genome.</title>
        <authorList>
            <consortium name="The Caenorhabditis remanei Sequencing Consortium"/>
            <person name="Wilson R.K."/>
        </authorList>
    </citation>
    <scope>NUCLEOTIDE SEQUENCE [LARGE SCALE GENOMIC DNA]</scope>
    <source>
        <strain evidence="5">PB4641</strain>
    </source>
</reference>
<dbReference type="InterPro" id="IPR036890">
    <property type="entry name" value="HATPase_C_sf"/>
</dbReference>
<dbReference type="OrthoDB" id="10254304at2759"/>
<dbReference type="GO" id="GO:0030983">
    <property type="term" value="F:mismatched DNA binding"/>
    <property type="evidence" value="ECO:0007669"/>
    <property type="project" value="InterPro"/>
</dbReference>
<dbReference type="STRING" id="31234.E3LPL7"/>
<dbReference type="CDD" id="cd16926">
    <property type="entry name" value="HATPase_MutL-MLH-PMS-like"/>
    <property type="match status" value="1"/>
</dbReference>
<evidence type="ECO:0000256" key="1">
    <source>
        <dbReference type="ARBA" id="ARBA00006082"/>
    </source>
</evidence>
<comment type="similarity">
    <text evidence="1">Belongs to the DNA mismatch repair MutL/HexB family.</text>
</comment>
<gene>
    <name evidence="5" type="primary">Cre-pms-2</name>
    <name evidence="5" type="ORF">CRE_27308</name>
</gene>
<dbReference type="GO" id="GO:0140664">
    <property type="term" value="F:ATP-dependent DNA damage sensor activity"/>
    <property type="evidence" value="ECO:0007669"/>
    <property type="project" value="InterPro"/>
</dbReference>
<proteinExistence type="inferred from homology"/>
<dbReference type="Pfam" id="PF01119">
    <property type="entry name" value="DNA_mis_repair"/>
    <property type="match status" value="1"/>
</dbReference>
<dbReference type="Gene3D" id="3.30.230.10">
    <property type="match status" value="1"/>
</dbReference>
<dbReference type="Proteomes" id="UP000008281">
    <property type="component" value="Unassembled WGS sequence"/>
</dbReference>
<sequence>MSQNKIEKISKDVAERLTTAQVLKFFTFYVKIELLQVVVSLSSALRQLIDNSIDAGATIIDIRVKNNGFDSIEVQDNGSGIESHNFDALCKAHSTSKLTQFSDFDKLATLGFRGEALNALCTVSSVSIFTRAADSEIGTRLTYDHSGSITERQSAARELGTTIIVNKLFETLPVRRKELERNQKREFVKLLSTVQSFALLCPHVKILCTNNIAGKKTNIICTPGGTSSVQDVVTNLFGSRRVENSKAGSSALIPILQEQPDFEIMTMHSIPMEETHFFELFKIRGFVSNCEHGCGRGTSDRQFVYINNRPVEYTRVCTVINDVYKQFNKSQYPIIVLFIDIDVNVTPDKKTVMLEKERHLLAVIRASMMKTYLKIVGSHSTVKSSVEDRRILTLSQQSASNIRFENIYRLKNLLFFSFASSKSPSPDDLNDTLLNSTFPDDSLLNTSDLLKQRSVTRSPPAKKPCMMFRKAAPTLSNEPSTSYANTTTRSQRLENFSFTMEPKRIEIPKKTKEKPVEKPSEEEIRSAVIAEKAGNQSAEETNDDGIEIIEPIQESQDVVLNDSQCSQNSQVSQYLLRPQQKIKFSMRRLLDVYARHIDVNPEVQEEDTHENDALDEITTGFKKEESCDAERQLSRSLTKEDFTNMKVIGQFNHGFIICRLRGHLFIVDQHASDEKYNFERLQNSAKLTKQPLFTPTALGFGSVQELIIRENLPIFQANGFDFEFRENDGCLKTFLTARPELLNQQLTNSDLEEILAVVSDYPNQMYRPVRIRNIFASKACRKSVMIGKPLDQREMTRIIRHLAKLDQPWNCPHGRPTIRHLATLPNRTETD</sequence>
<dbReference type="InterPro" id="IPR013507">
    <property type="entry name" value="DNA_mismatch_S5_2-like"/>
</dbReference>
<feature type="domain" description="MutL C-terminal dimerisation" evidence="3">
    <location>
        <begin position="647"/>
        <end position="790"/>
    </location>
</feature>
<dbReference type="SUPFAM" id="SSF55874">
    <property type="entry name" value="ATPase domain of HSP90 chaperone/DNA topoisomerase II/histidine kinase"/>
    <property type="match status" value="1"/>
</dbReference>
<dbReference type="EMBL" id="DS268412">
    <property type="protein sequence ID" value="EFP05383.1"/>
    <property type="molecule type" value="Genomic_DNA"/>
</dbReference>
<dbReference type="InterPro" id="IPR037198">
    <property type="entry name" value="MutL_C_sf"/>
</dbReference>